<dbReference type="GeneID" id="4781674"/>
<reference evidence="3 4" key="1">
    <citation type="journal article" date="2007" name="Archaea">
        <title>The genome of Hyperthermus butylicus: a sulfur-reducing, peptide fermenting, neutrophilic Crenarchaeote growing up to 108 degrees C.</title>
        <authorList>
            <person name="Brugger K."/>
            <person name="Chen L."/>
            <person name="Stark M."/>
            <person name="Zibat A."/>
            <person name="Redder P."/>
            <person name="Ruepp A."/>
            <person name="Awayez M."/>
            <person name="She Q."/>
            <person name="Garrett R.A."/>
            <person name="Klenk H.P."/>
        </authorList>
    </citation>
    <scope>NUCLEOTIDE SEQUENCE [LARGE SCALE GENOMIC DNA]</scope>
    <source>
        <strain evidence="4">DSM 5456 / JCM 9403 / PLM1-5</strain>
    </source>
</reference>
<organism evidence="3 4">
    <name type="scientific">Hyperthermus butylicus (strain DSM 5456 / JCM 9403 / PLM1-5)</name>
    <dbReference type="NCBI Taxonomy" id="415426"/>
    <lineage>
        <taxon>Archaea</taxon>
        <taxon>Thermoproteota</taxon>
        <taxon>Thermoprotei</taxon>
        <taxon>Desulfurococcales</taxon>
        <taxon>Pyrodictiaceae</taxon>
        <taxon>Hyperthermus</taxon>
    </lineage>
</organism>
<evidence type="ECO:0000313" key="4">
    <source>
        <dbReference type="Proteomes" id="UP000002593"/>
    </source>
</evidence>
<evidence type="ECO:0000313" key="3">
    <source>
        <dbReference type="EMBL" id="ABM80938.1"/>
    </source>
</evidence>
<sequence length="415" mass="46938">MDALKVALASDWFYPKIGGIETHIHELALQLLEMGHEPHVITHDYRYMKPYRDDFPYAVHRIKGFFYFRKSHVSLGVDTLFKLNRLYKTIGFDITHIHSIYSPFAVAAANLSRGIRGVPVVATNHSLYYWSPVTKPLIPLLRNTLKRVDAFIAVSRRVAEDTRRLLGIVDGKVPLYIIPNGVNTGFWRPPEAEEERAARRKLGLDEREFVVLVVGRFTERKRIHQAPAIVAYAAKIVAGRRRLHLLIIGDGPLRSKVLRAVEEHLYGLDGVRVTVHGFMGRAGLREAYWASDLLLVPARLEAFSIAALEAMACGRPVIGFRDGGIEDVVADGRTGFLVSSDEEASERIAELALDPNLHRRLAETAPLHAAENFSWTRIARSIVEVYRATMDAAMDSDKRYLLYRAWLRVSRILGR</sequence>
<keyword evidence="4" id="KW-1185">Reference proteome</keyword>
<evidence type="ECO:0000259" key="1">
    <source>
        <dbReference type="Pfam" id="PF00534"/>
    </source>
</evidence>
<dbReference type="STRING" id="415426.Hbut_1095"/>
<feature type="domain" description="Glycosyl transferase family 1" evidence="1">
    <location>
        <begin position="196"/>
        <end position="365"/>
    </location>
</feature>
<dbReference type="Pfam" id="PF00534">
    <property type="entry name" value="Glycos_transf_1"/>
    <property type="match status" value="1"/>
</dbReference>
<dbReference type="eggNOG" id="arCOG01403">
    <property type="taxonomic scope" value="Archaea"/>
</dbReference>
<dbReference type="RefSeq" id="WP_011822256.1">
    <property type="nucleotide sequence ID" value="NC_008818.1"/>
</dbReference>
<dbReference type="InterPro" id="IPR028098">
    <property type="entry name" value="Glyco_trans_4-like_N"/>
</dbReference>
<evidence type="ECO:0000259" key="2">
    <source>
        <dbReference type="Pfam" id="PF13439"/>
    </source>
</evidence>
<dbReference type="InterPro" id="IPR001296">
    <property type="entry name" value="Glyco_trans_1"/>
</dbReference>
<protein>
    <submittedName>
        <fullName evidence="3">Glycosyltransferase</fullName>
    </submittedName>
</protein>
<feature type="domain" description="Glycosyltransferase subfamily 4-like N-terminal" evidence="2">
    <location>
        <begin position="17"/>
        <end position="184"/>
    </location>
</feature>
<name>A2BLS7_HYPBU</name>
<dbReference type="EnsemblBacteria" id="ABM80938">
    <property type="protein sequence ID" value="ABM80938"/>
    <property type="gene ID" value="Hbut_1095"/>
</dbReference>
<gene>
    <name evidence="3" type="ordered locus">Hbut_1095</name>
</gene>
<dbReference type="KEGG" id="hbu:Hbut_1095"/>
<dbReference type="InterPro" id="IPR050194">
    <property type="entry name" value="Glycosyltransferase_grp1"/>
</dbReference>
<dbReference type="GO" id="GO:0016757">
    <property type="term" value="F:glycosyltransferase activity"/>
    <property type="evidence" value="ECO:0007669"/>
    <property type="project" value="InterPro"/>
</dbReference>
<dbReference type="OrthoDB" id="132546at2157"/>
<dbReference type="EMBL" id="CP000493">
    <property type="protein sequence ID" value="ABM80938.1"/>
    <property type="molecule type" value="Genomic_DNA"/>
</dbReference>
<proteinExistence type="predicted"/>
<dbReference type="HOGENOM" id="CLU_009583_2_1_2"/>
<dbReference type="PANTHER" id="PTHR45947">
    <property type="entry name" value="SULFOQUINOVOSYL TRANSFERASE SQD2"/>
    <property type="match status" value="1"/>
</dbReference>
<dbReference type="CDD" id="cd03801">
    <property type="entry name" value="GT4_PimA-like"/>
    <property type="match status" value="1"/>
</dbReference>
<dbReference type="Proteomes" id="UP000002593">
    <property type="component" value="Chromosome"/>
</dbReference>
<dbReference type="CAZy" id="GT4">
    <property type="family name" value="Glycosyltransferase Family 4"/>
</dbReference>
<dbReference type="PANTHER" id="PTHR45947:SF3">
    <property type="entry name" value="SULFOQUINOVOSYL TRANSFERASE SQD2"/>
    <property type="match status" value="1"/>
</dbReference>
<dbReference type="Gene3D" id="3.40.50.2000">
    <property type="entry name" value="Glycogen Phosphorylase B"/>
    <property type="match status" value="2"/>
</dbReference>
<accession>A2BLS7</accession>
<dbReference type="AlphaFoldDB" id="A2BLS7"/>
<dbReference type="SUPFAM" id="SSF53756">
    <property type="entry name" value="UDP-Glycosyltransferase/glycogen phosphorylase"/>
    <property type="match status" value="1"/>
</dbReference>
<dbReference type="Pfam" id="PF13439">
    <property type="entry name" value="Glyco_transf_4"/>
    <property type="match status" value="1"/>
</dbReference>